<proteinExistence type="predicted"/>
<reference evidence="2" key="1">
    <citation type="submission" date="2015-07" db="EMBL/GenBank/DDBJ databases">
        <title>MeaNS - Measles Nucleotide Surveillance Program.</title>
        <authorList>
            <person name="Tran T."/>
            <person name="Druce J."/>
        </authorList>
    </citation>
    <scope>NUCLEOTIDE SEQUENCE</scope>
    <source>
        <strain evidence="2">UCB-OBI-ISO-001</strain>
        <tissue evidence="2">Gonad</tissue>
    </source>
</reference>
<keyword evidence="1" id="KW-0472">Membrane</keyword>
<keyword evidence="1" id="KW-1133">Transmembrane helix</keyword>
<evidence type="ECO:0000313" key="2">
    <source>
        <dbReference type="EMBL" id="KOF81090.1"/>
    </source>
</evidence>
<keyword evidence="1" id="KW-0812">Transmembrane</keyword>
<dbReference type="AlphaFoldDB" id="A0A0L8GWW3"/>
<accession>A0A0L8GWW3</accession>
<organism evidence="2">
    <name type="scientific">Octopus bimaculoides</name>
    <name type="common">California two-spotted octopus</name>
    <dbReference type="NCBI Taxonomy" id="37653"/>
    <lineage>
        <taxon>Eukaryota</taxon>
        <taxon>Metazoa</taxon>
        <taxon>Spiralia</taxon>
        <taxon>Lophotrochozoa</taxon>
        <taxon>Mollusca</taxon>
        <taxon>Cephalopoda</taxon>
        <taxon>Coleoidea</taxon>
        <taxon>Octopodiformes</taxon>
        <taxon>Octopoda</taxon>
        <taxon>Incirrata</taxon>
        <taxon>Octopodidae</taxon>
        <taxon>Octopus</taxon>
    </lineage>
</organism>
<name>A0A0L8GWW3_OCTBM</name>
<gene>
    <name evidence="2" type="ORF">OCBIM_22027014mg</name>
</gene>
<protein>
    <submittedName>
        <fullName evidence="2">Uncharacterized protein</fullName>
    </submittedName>
</protein>
<sequence>MCVCVYVFCYLWPLVVYGIISLVYYVCVCVCLQFLDRIGYCFSLRWQEPCTGWLVACYCFASGGGGHLNHSILLSLTKYG</sequence>
<dbReference type="EMBL" id="KQ420162">
    <property type="protein sequence ID" value="KOF81090.1"/>
    <property type="molecule type" value="Genomic_DNA"/>
</dbReference>
<feature type="transmembrane region" description="Helical" evidence="1">
    <location>
        <begin position="15"/>
        <end position="35"/>
    </location>
</feature>
<evidence type="ECO:0000256" key="1">
    <source>
        <dbReference type="SAM" id="Phobius"/>
    </source>
</evidence>